<evidence type="ECO:0000313" key="2">
    <source>
        <dbReference type="EMBL" id="CUN59269.1"/>
    </source>
</evidence>
<dbReference type="AlphaFoldDB" id="A0A173Y5T6"/>
<dbReference type="EC" id="2.7.1.85" evidence="2"/>
<dbReference type="InterPro" id="IPR000600">
    <property type="entry name" value="ROK"/>
</dbReference>
<dbReference type="Gene3D" id="3.30.420.40">
    <property type="match status" value="2"/>
</dbReference>
<dbReference type="Proteomes" id="UP000095558">
    <property type="component" value="Unassembled WGS sequence"/>
</dbReference>
<dbReference type="Pfam" id="PF00480">
    <property type="entry name" value="ROK"/>
    <property type="match status" value="1"/>
</dbReference>
<protein>
    <submittedName>
        <fullName evidence="2">ROK family protein</fullName>
        <ecNumber evidence="2">2.7.1.85</ecNumber>
    </submittedName>
</protein>
<dbReference type="PANTHER" id="PTHR18964:SF170">
    <property type="entry name" value="SUGAR KINASE"/>
    <property type="match status" value="1"/>
</dbReference>
<organism evidence="2 3">
    <name type="scientific">Clostridium disporicum</name>
    <dbReference type="NCBI Taxonomy" id="84024"/>
    <lineage>
        <taxon>Bacteria</taxon>
        <taxon>Bacillati</taxon>
        <taxon>Bacillota</taxon>
        <taxon>Clostridia</taxon>
        <taxon>Eubacteriales</taxon>
        <taxon>Clostridiaceae</taxon>
        <taxon>Clostridium</taxon>
    </lineage>
</organism>
<dbReference type="OrthoDB" id="9795247at2"/>
<evidence type="ECO:0000256" key="1">
    <source>
        <dbReference type="ARBA" id="ARBA00006479"/>
    </source>
</evidence>
<dbReference type="GO" id="GO:0047700">
    <property type="term" value="F:beta-glucoside kinase activity"/>
    <property type="evidence" value="ECO:0007669"/>
    <property type="project" value="UniProtKB-EC"/>
</dbReference>
<dbReference type="EMBL" id="CYZV01000002">
    <property type="protein sequence ID" value="CUN59269.1"/>
    <property type="molecule type" value="Genomic_DNA"/>
</dbReference>
<dbReference type="InterPro" id="IPR043129">
    <property type="entry name" value="ATPase_NBD"/>
</dbReference>
<dbReference type="SUPFAM" id="SSF53067">
    <property type="entry name" value="Actin-like ATPase domain"/>
    <property type="match status" value="1"/>
</dbReference>
<reference evidence="2 3" key="1">
    <citation type="submission" date="2015-09" db="EMBL/GenBank/DDBJ databases">
        <authorList>
            <consortium name="Pathogen Informatics"/>
        </authorList>
    </citation>
    <scope>NUCLEOTIDE SEQUENCE [LARGE SCALE GENOMIC DNA]</scope>
    <source>
        <strain evidence="2 3">2789STDY5834855</strain>
    </source>
</reference>
<keyword evidence="2" id="KW-0808">Transferase</keyword>
<proteinExistence type="inferred from homology"/>
<name>A0A173Y5T6_9CLOT</name>
<comment type="similarity">
    <text evidence="1">Belongs to the ROK (NagC/XylR) family.</text>
</comment>
<dbReference type="RefSeq" id="WP_055275049.1">
    <property type="nucleotide sequence ID" value="NZ_CYZV01000002.1"/>
</dbReference>
<evidence type="ECO:0000313" key="3">
    <source>
        <dbReference type="Proteomes" id="UP000095558"/>
    </source>
</evidence>
<accession>A0A173Y5T6</accession>
<dbReference type="CDD" id="cd24152">
    <property type="entry name" value="ASKHA_NBD_ROK-like"/>
    <property type="match status" value="1"/>
</dbReference>
<gene>
    <name evidence="2" type="primary">bglK_1</name>
    <name evidence="2" type="ORF">ERS852470_00277</name>
</gene>
<dbReference type="PANTHER" id="PTHR18964">
    <property type="entry name" value="ROK (REPRESSOR, ORF, KINASE) FAMILY"/>
    <property type="match status" value="1"/>
</dbReference>
<sequence length="302" mass="33489">MGNKYLVLDIGGSSIKYALMTECVEFLEKGKVATPQDSIESFVNVIGDLYDKYKDKIEGIAISMPGLIDSKNGYARTGGWLRYNDDKYIVKILQERCPTKIKIQNDAKSAALAEVWKGSLKEYNDGIVVVLGTGVGGAVVKDRKILNGKHFFAGEFSYIWTDTTFAIDSTDNMWGYVNGASALNGAVAMAKNLAKEEVDGFKVFELVNSGDKEAIDVLDKFTYQLAAQLYNLHCVLDTEVIAIGGGISEQDILIEYIQKNIEKIFDKVPFDIPRVKVVRCKFRNDANLIGALYNFLGLEDKQ</sequence>